<dbReference type="EMBL" id="JAPDMQ010000326">
    <property type="protein sequence ID" value="KAK0527068.1"/>
    <property type="molecule type" value="Genomic_DNA"/>
</dbReference>
<dbReference type="InterPro" id="IPR051842">
    <property type="entry name" value="uS12_prolyl_hydroxylase"/>
</dbReference>
<evidence type="ECO:0000256" key="6">
    <source>
        <dbReference type="ARBA" id="ARBA00022964"/>
    </source>
</evidence>
<accession>A0AAN6G8M3</accession>
<name>A0AAN6G8M3_9BASI</name>
<feature type="compositionally biased region" description="Acidic residues" evidence="13">
    <location>
        <begin position="616"/>
        <end position="647"/>
    </location>
</feature>
<keyword evidence="6" id="KW-0223">Dioxygenase</keyword>
<keyword evidence="9" id="KW-0539">Nucleus</keyword>
<keyword evidence="7" id="KW-0560">Oxidoreductase</keyword>
<feature type="compositionally biased region" description="Low complexity" evidence="13">
    <location>
        <begin position="534"/>
        <end position="544"/>
    </location>
</feature>
<dbReference type="PANTHER" id="PTHR12117">
    <property type="entry name" value="HISTONE ACETYLTRANSFERASE COMPLEX"/>
    <property type="match status" value="1"/>
</dbReference>
<dbReference type="FunFam" id="2.60.120.620:FF:000014">
    <property type="entry name" value="Prolyl 3,4-dihydroxylase TPA1"/>
    <property type="match status" value="1"/>
</dbReference>
<evidence type="ECO:0000259" key="14">
    <source>
        <dbReference type="PROSITE" id="PS51471"/>
    </source>
</evidence>
<evidence type="ECO:0000256" key="3">
    <source>
        <dbReference type="ARBA" id="ARBA00007443"/>
    </source>
</evidence>
<feature type="compositionally biased region" description="Basic and acidic residues" evidence="13">
    <location>
        <begin position="602"/>
        <end position="615"/>
    </location>
</feature>
<dbReference type="GO" id="GO:0031418">
    <property type="term" value="F:L-ascorbic acid binding"/>
    <property type="evidence" value="ECO:0007669"/>
    <property type="project" value="UniProtKB-KW"/>
</dbReference>
<dbReference type="GO" id="GO:0010604">
    <property type="term" value="P:positive regulation of macromolecule metabolic process"/>
    <property type="evidence" value="ECO:0007669"/>
    <property type="project" value="UniProtKB-ARBA"/>
</dbReference>
<evidence type="ECO:0000256" key="2">
    <source>
        <dbReference type="ARBA" id="ARBA00004123"/>
    </source>
</evidence>
<sequence>MTTASAFSAGLLDKDTSQRFAAEYAASVPYRHAVVPTLVDDALLRAARAEIVEELRFAEKETDIYKVNQTGDLANLDGLPEEEAGRLKNLLRLRNALYSEEFRSWLMAVTGCGPLSAKKKDMSINNYTSGCHLLNHDDVISTRRVSYILYLPDPEQPWKPEWGGALELYPVVKEGEPANIPTKTIPPQWNQFTFFTVQPGHSFHSVEEVVHPTASRLSISGWFHRPQEDEPSYDAADEAREEQLRIEHSSASALESKKRAVEERPFLPYPDVDAQDQPQEPPVPGSSLKKDDVTFLSFFLNPAYLRTQTQAVLFERFGDDSHVLLSDVLKKELADALDAGLRGADAKDGFHWWATAQEGGAAASFEAVKVRPHETGTDARWSITGPPHRRRFLSLDASSTSASSSSSSSSSSPSGAPLAANPPLPTDGLPLNDLPALLSLLRTHLLPSPAFRAFLANITQLVPLALRSTEARRFRPGLDYTLAESEAEGEVVLDVALDLTPEVWSEGRRIAAKAPAAKGPKGLKKGGKAGAGAGAAKAPAANGSGSNGAGDDAVLAAPPKKIAKELERRWASGEVGGWECYMAPHEGEEDPAVYRSGGSSSKKSEEAAETNGKEDAGEEEMAVDGEDEGEFEDMDEEEDDDDDDDEDFDGVLLNLTPSFNTLSVVLRDEGVMRFIKYLGAAAGSSRWDVVGEWSVGQLEEDEDGEEGEKEDGKK</sequence>
<dbReference type="GO" id="GO:0009896">
    <property type="term" value="P:positive regulation of catabolic process"/>
    <property type="evidence" value="ECO:0007669"/>
    <property type="project" value="UniProtKB-ARBA"/>
</dbReference>
<dbReference type="GO" id="GO:0005737">
    <property type="term" value="C:cytoplasm"/>
    <property type="evidence" value="ECO:0007669"/>
    <property type="project" value="TreeGrafter"/>
</dbReference>
<feature type="region of interest" description="Disordered" evidence="13">
    <location>
        <begin position="268"/>
        <end position="287"/>
    </location>
</feature>
<evidence type="ECO:0000256" key="1">
    <source>
        <dbReference type="ARBA" id="ARBA00001961"/>
    </source>
</evidence>
<dbReference type="SMART" id="SM00702">
    <property type="entry name" value="P4Hc"/>
    <property type="match status" value="1"/>
</dbReference>
<evidence type="ECO:0000256" key="12">
    <source>
        <dbReference type="ARBA" id="ARBA00081607"/>
    </source>
</evidence>
<keyword evidence="8" id="KW-0408">Iron</keyword>
<dbReference type="PROSITE" id="PS51471">
    <property type="entry name" value="FE2OG_OXY"/>
    <property type="match status" value="1"/>
</dbReference>
<feature type="compositionally biased region" description="Low complexity" evidence="13">
    <location>
        <begin position="395"/>
        <end position="419"/>
    </location>
</feature>
<dbReference type="Gene3D" id="3.60.130.20">
    <property type="entry name" value="Oxoglutarate/iron-dependent oxygenase, C-terminal degradation domain"/>
    <property type="match status" value="1"/>
</dbReference>
<dbReference type="Gene3D" id="2.60.120.620">
    <property type="entry name" value="q2cbj1_9rhob like domain"/>
    <property type="match status" value="1"/>
</dbReference>
<evidence type="ECO:0000256" key="13">
    <source>
        <dbReference type="SAM" id="MobiDB-lite"/>
    </source>
</evidence>
<organism evidence="15 16">
    <name type="scientific">Tilletia horrida</name>
    <dbReference type="NCBI Taxonomy" id="155126"/>
    <lineage>
        <taxon>Eukaryota</taxon>
        <taxon>Fungi</taxon>
        <taxon>Dikarya</taxon>
        <taxon>Basidiomycota</taxon>
        <taxon>Ustilaginomycotina</taxon>
        <taxon>Exobasidiomycetes</taxon>
        <taxon>Tilletiales</taxon>
        <taxon>Tilletiaceae</taxon>
        <taxon>Tilletia</taxon>
    </lineage>
</organism>
<comment type="similarity">
    <text evidence="3">Belongs to the TPA1 family.</text>
</comment>
<gene>
    <name evidence="15" type="primary">NUA3_2</name>
    <name evidence="15" type="ORF">OC842_004992</name>
</gene>
<evidence type="ECO:0000256" key="5">
    <source>
        <dbReference type="ARBA" id="ARBA00022896"/>
    </source>
</evidence>
<dbReference type="InterPro" id="IPR019601">
    <property type="entry name" value="Oxoglutarate/Fe-dep_Oase_C"/>
</dbReference>
<dbReference type="Pfam" id="PF13661">
    <property type="entry name" value="2OG-FeII_Oxy_4"/>
    <property type="match status" value="1"/>
</dbReference>
<reference evidence="15" key="1">
    <citation type="journal article" date="2023" name="PhytoFront">
        <title>Draft Genome Resources of Seven Strains of Tilletia horrida, Causal Agent of Kernel Smut of Rice.</title>
        <authorList>
            <person name="Khanal S."/>
            <person name="Antony Babu S."/>
            <person name="Zhou X.G."/>
        </authorList>
    </citation>
    <scope>NUCLEOTIDE SEQUENCE</scope>
    <source>
        <strain evidence="15">TX3</strain>
    </source>
</reference>
<dbReference type="Proteomes" id="UP001176521">
    <property type="component" value="Unassembled WGS sequence"/>
</dbReference>
<keyword evidence="4" id="KW-0479">Metal-binding</keyword>
<dbReference type="GO" id="GO:0005506">
    <property type="term" value="F:iron ion binding"/>
    <property type="evidence" value="ECO:0007669"/>
    <property type="project" value="InterPro"/>
</dbReference>
<feature type="region of interest" description="Disordered" evidence="13">
    <location>
        <begin position="395"/>
        <end position="426"/>
    </location>
</feature>
<evidence type="ECO:0000313" key="16">
    <source>
        <dbReference type="Proteomes" id="UP001176521"/>
    </source>
</evidence>
<comment type="catalytic activity">
    <reaction evidence="10">
        <text>[ribosomal protein uS12]-L-proline + 2-oxoglutarate + O2 = [ribosomal protein uS12]-(3S)-3-hydroxy-L-proline + succinate + CO2</text>
        <dbReference type="Rhea" id="RHEA:54156"/>
        <dbReference type="Rhea" id="RHEA-COMP:13816"/>
        <dbReference type="Rhea" id="RHEA-COMP:13818"/>
        <dbReference type="ChEBI" id="CHEBI:15379"/>
        <dbReference type="ChEBI" id="CHEBI:16526"/>
        <dbReference type="ChEBI" id="CHEBI:16810"/>
        <dbReference type="ChEBI" id="CHEBI:30031"/>
        <dbReference type="ChEBI" id="CHEBI:50342"/>
        <dbReference type="ChEBI" id="CHEBI:85428"/>
    </reaction>
</comment>
<evidence type="ECO:0000256" key="11">
    <source>
        <dbReference type="ARBA" id="ARBA00051966"/>
    </source>
</evidence>
<evidence type="ECO:0000256" key="4">
    <source>
        <dbReference type="ARBA" id="ARBA00022723"/>
    </source>
</evidence>
<dbReference type="GO" id="GO:0031543">
    <property type="term" value="F:peptidyl-proline dioxygenase activity"/>
    <property type="evidence" value="ECO:0007669"/>
    <property type="project" value="TreeGrafter"/>
</dbReference>
<evidence type="ECO:0000256" key="10">
    <source>
        <dbReference type="ARBA" id="ARBA00047444"/>
    </source>
</evidence>
<keyword evidence="5" id="KW-0847">Vitamin C</keyword>
<dbReference type="AlphaFoldDB" id="A0AAN6G8M3"/>
<evidence type="ECO:0000313" key="15">
    <source>
        <dbReference type="EMBL" id="KAK0527068.1"/>
    </source>
</evidence>
<dbReference type="Pfam" id="PF10637">
    <property type="entry name" value="Ofd1_CTDD"/>
    <property type="match status" value="1"/>
</dbReference>
<comment type="cofactor">
    <cofactor evidence="1">
        <name>L-ascorbate</name>
        <dbReference type="ChEBI" id="CHEBI:38290"/>
    </cofactor>
</comment>
<feature type="region of interest" description="Disordered" evidence="13">
    <location>
        <begin position="514"/>
        <end position="552"/>
    </location>
</feature>
<dbReference type="InterPro" id="IPR006620">
    <property type="entry name" value="Pro_4_hyd_alph"/>
</dbReference>
<dbReference type="GO" id="GO:0006449">
    <property type="term" value="P:regulation of translational termination"/>
    <property type="evidence" value="ECO:0007669"/>
    <property type="project" value="TreeGrafter"/>
</dbReference>
<feature type="region of interest" description="Disordered" evidence="13">
    <location>
        <begin position="589"/>
        <end position="647"/>
    </location>
</feature>
<protein>
    <recommendedName>
        <fullName evidence="12">uS12 prolyl 3,4-dihydroxylase</fullName>
    </recommendedName>
</protein>
<feature type="domain" description="Fe2OG dioxygenase" evidence="14">
    <location>
        <begin position="113"/>
        <end position="225"/>
    </location>
</feature>
<dbReference type="InterPro" id="IPR039558">
    <property type="entry name" value="TPA1/OFD1_N"/>
</dbReference>
<dbReference type="InterPro" id="IPR005123">
    <property type="entry name" value="Oxoglu/Fe-dep_dioxygenase_dom"/>
</dbReference>
<comment type="caution">
    <text evidence="15">The sequence shown here is derived from an EMBL/GenBank/DDBJ whole genome shotgun (WGS) entry which is preliminary data.</text>
</comment>
<keyword evidence="16" id="KW-1185">Reference proteome</keyword>
<evidence type="ECO:0000256" key="9">
    <source>
        <dbReference type="ARBA" id="ARBA00023242"/>
    </source>
</evidence>
<evidence type="ECO:0000256" key="8">
    <source>
        <dbReference type="ARBA" id="ARBA00023004"/>
    </source>
</evidence>
<comment type="catalytic activity">
    <reaction evidence="11">
        <text>[ribosomal protein uS12]-(3S)-3-hydroxy-L-proline + 2-oxoglutarate + O2 = [ribosomal protein uS12]-(3S)-3,4-dihydroxy-L-proline + succinate + CO2</text>
        <dbReference type="Rhea" id="RHEA:54160"/>
        <dbReference type="Rhea" id="RHEA-COMP:13817"/>
        <dbReference type="Rhea" id="RHEA-COMP:13818"/>
        <dbReference type="ChEBI" id="CHEBI:15379"/>
        <dbReference type="ChEBI" id="CHEBI:16526"/>
        <dbReference type="ChEBI" id="CHEBI:16810"/>
        <dbReference type="ChEBI" id="CHEBI:30031"/>
        <dbReference type="ChEBI" id="CHEBI:85428"/>
        <dbReference type="ChEBI" id="CHEBI:138052"/>
    </reaction>
</comment>
<dbReference type="InterPro" id="IPR043044">
    <property type="entry name" value="TPA1/Ofd1_C"/>
</dbReference>
<evidence type="ECO:0000256" key="7">
    <source>
        <dbReference type="ARBA" id="ARBA00023002"/>
    </source>
</evidence>
<comment type="subcellular location">
    <subcellularLocation>
        <location evidence="2">Nucleus</location>
    </subcellularLocation>
</comment>
<proteinExistence type="inferred from homology"/>
<dbReference type="PANTHER" id="PTHR12117:SF0">
    <property type="entry name" value="PROLYL 3-HYDROXYLASE OGFOD1"/>
    <property type="match status" value="1"/>
</dbReference>
<dbReference type="GO" id="GO:0005634">
    <property type="term" value="C:nucleus"/>
    <property type="evidence" value="ECO:0007669"/>
    <property type="project" value="UniProtKB-SubCell"/>
</dbReference>